<evidence type="ECO:0000313" key="2">
    <source>
        <dbReference type="Proteomes" id="UP000184383"/>
    </source>
</evidence>
<dbReference type="RefSeq" id="XP_040692410.1">
    <property type="nucleotide sequence ID" value="XM_040831833.1"/>
</dbReference>
<accession>A0A1L9RV13</accession>
<gene>
    <name evidence="1" type="ORF">ASPWEDRAFT_180237</name>
</gene>
<proteinExistence type="predicted"/>
<dbReference type="EMBL" id="KV878210">
    <property type="protein sequence ID" value="OJJ38734.1"/>
    <property type="molecule type" value="Genomic_DNA"/>
</dbReference>
<keyword evidence="2" id="KW-1185">Reference proteome</keyword>
<sequence>MEPGNLQRQGSARHSTTEQVMLDLLRSDSNPPASLTQTAKAVIDFELSKCDTRSGFRPELGVYNELFKKSTNWGAILRNLYWRARRQSAVWDVFELLVMKGFISPSCLTISVDLMSMTRETGIITSLLNCFSTPYHDMYAADRGDIPLQSTSWNADTQWLATMIVRSGAELEKLLDTIHASRFLGECLPEELELFKKMHPEGTANLLLNPRERERERHERPCADYSIMPKDNIFGFWLPHGLRSETLSTHIYQCKERFNNIERVFREVECISKDKLWLEAEQADFFDQNQGLLPGGDNDYPDINIEYHDSNLPCI</sequence>
<dbReference type="AlphaFoldDB" id="A0A1L9RV13"/>
<dbReference type="GeneID" id="63747681"/>
<evidence type="ECO:0000313" key="1">
    <source>
        <dbReference type="EMBL" id="OJJ38734.1"/>
    </source>
</evidence>
<dbReference type="VEuPathDB" id="FungiDB:ASPWEDRAFT_180237"/>
<organism evidence="1 2">
    <name type="scientific">Aspergillus wentii DTO 134E9</name>
    <dbReference type="NCBI Taxonomy" id="1073089"/>
    <lineage>
        <taxon>Eukaryota</taxon>
        <taxon>Fungi</taxon>
        <taxon>Dikarya</taxon>
        <taxon>Ascomycota</taxon>
        <taxon>Pezizomycotina</taxon>
        <taxon>Eurotiomycetes</taxon>
        <taxon>Eurotiomycetidae</taxon>
        <taxon>Eurotiales</taxon>
        <taxon>Aspergillaceae</taxon>
        <taxon>Aspergillus</taxon>
        <taxon>Aspergillus subgen. Cremei</taxon>
    </lineage>
</organism>
<reference evidence="2" key="1">
    <citation type="journal article" date="2017" name="Genome Biol.">
        <title>Comparative genomics reveals high biological diversity and specific adaptations in the industrially and medically important fungal genus Aspergillus.</title>
        <authorList>
            <person name="de Vries R.P."/>
            <person name="Riley R."/>
            <person name="Wiebenga A."/>
            <person name="Aguilar-Osorio G."/>
            <person name="Amillis S."/>
            <person name="Uchima C.A."/>
            <person name="Anderluh G."/>
            <person name="Asadollahi M."/>
            <person name="Askin M."/>
            <person name="Barry K."/>
            <person name="Battaglia E."/>
            <person name="Bayram O."/>
            <person name="Benocci T."/>
            <person name="Braus-Stromeyer S.A."/>
            <person name="Caldana C."/>
            <person name="Canovas D."/>
            <person name="Cerqueira G.C."/>
            <person name="Chen F."/>
            <person name="Chen W."/>
            <person name="Choi C."/>
            <person name="Clum A."/>
            <person name="Dos Santos R.A."/>
            <person name="Damasio A.R."/>
            <person name="Diallinas G."/>
            <person name="Emri T."/>
            <person name="Fekete E."/>
            <person name="Flipphi M."/>
            <person name="Freyberg S."/>
            <person name="Gallo A."/>
            <person name="Gournas C."/>
            <person name="Habgood R."/>
            <person name="Hainaut M."/>
            <person name="Harispe M.L."/>
            <person name="Henrissat B."/>
            <person name="Hilden K.S."/>
            <person name="Hope R."/>
            <person name="Hossain A."/>
            <person name="Karabika E."/>
            <person name="Karaffa L."/>
            <person name="Karanyi Z."/>
            <person name="Krasevec N."/>
            <person name="Kuo A."/>
            <person name="Kusch H."/>
            <person name="LaButti K."/>
            <person name="Lagendijk E.L."/>
            <person name="Lapidus A."/>
            <person name="Levasseur A."/>
            <person name="Lindquist E."/>
            <person name="Lipzen A."/>
            <person name="Logrieco A.F."/>
            <person name="MacCabe A."/>
            <person name="Maekelae M.R."/>
            <person name="Malavazi I."/>
            <person name="Melin P."/>
            <person name="Meyer V."/>
            <person name="Mielnichuk N."/>
            <person name="Miskei M."/>
            <person name="Molnar A.P."/>
            <person name="Mule G."/>
            <person name="Ngan C.Y."/>
            <person name="Orejas M."/>
            <person name="Orosz E."/>
            <person name="Ouedraogo J.P."/>
            <person name="Overkamp K.M."/>
            <person name="Park H.-S."/>
            <person name="Perrone G."/>
            <person name="Piumi F."/>
            <person name="Punt P.J."/>
            <person name="Ram A.F."/>
            <person name="Ramon A."/>
            <person name="Rauscher S."/>
            <person name="Record E."/>
            <person name="Riano-Pachon D.M."/>
            <person name="Robert V."/>
            <person name="Roehrig J."/>
            <person name="Ruller R."/>
            <person name="Salamov A."/>
            <person name="Salih N.S."/>
            <person name="Samson R.A."/>
            <person name="Sandor E."/>
            <person name="Sanguinetti M."/>
            <person name="Schuetze T."/>
            <person name="Sepcic K."/>
            <person name="Shelest E."/>
            <person name="Sherlock G."/>
            <person name="Sophianopoulou V."/>
            <person name="Squina F.M."/>
            <person name="Sun H."/>
            <person name="Susca A."/>
            <person name="Todd R.B."/>
            <person name="Tsang A."/>
            <person name="Unkles S.E."/>
            <person name="van de Wiele N."/>
            <person name="van Rossen-Uffink D."/>
            <person name="Oliveira J.V."/>
            <person name="Vesth T.C."/>
            <person name="Visser J."/>
            <person name="Yu J.-H."/>
            <person name="Zhou M."/>
            <person name="Andersen M.R."/>
            <person name="Archer D.B."/>
            <person name="Baker S.E."/>
            <person name="Benoit I."/>
            <person name="Brakhage A.A."/>
            <person name="Braus G.H."/>
            <person name="Fischer R."/>
            <person name="Frisvad J.C."/>
            <person name="Goldman G.H."/>
            <person name="Houbraken J."/>
            <person name="Oakley B."/>
            <person name="Pocsi I."/>
            <person name="Scazzocchio C."/>
            <person name="Seiboth B."/>
            <person name="vanKuyk P.A."/>
            <person name="Wortman J."/>
            <person name="Dyer P.S."/>
            <person name="Grigoriev I.V."/>
        </authorList>
    </citation>
    <scope>NUCLEOTIDE SEQUENCE [LARGE SCALE GENOMIC DNA]</scope>
    <source>
        <strain evidence="2">DTO 134E9</strain>
    </source>
</reference>
<name>A0A1L9RV13_ASPWE</name>
<dbReference type="OrthoDB" id="4499530at2759"/>
<protein>
    <submittedName>
        <fullName evidence="1">Uncharacterized protein</fullName>
    </submittedName>
</protein>
<dbReference type="Proteomes" id="UP000184383">
    <property type="component" value="Unassembled WGS sequence"/>
</dbReference>